<dbReference type="InterPro" id="IPR027417">
    <property type="entry name" value="P-loop_NTPase"/>
</dbReference>
<dbReference type="InterPro" id="IPR003593">
    <property type="entry name" value="AAA+_ATPase"/>
</dbReference>
<dbReference type="GO" id="GO:0006302">
    <property type="term" value="P:double-strand break repair"/>
    <property type="evidence" value="ECO:0007669"/>
    <property type="project" value="InterPro"/>
</dbReference>
<dbReference type="Proteomes" id="UP000740883">
    <property type="component" value="Unassembled WGS sequence"/>
</dbReference>
<evidence type="ECO:0000256" key="3">
    <source>
        <dbReference type="ARBA" id="ARBA00004286"/>
    </source>
</evidence>
<keyword evidence="10" id="KW-0175">Coiled coil</keyword>
<dbReference type="Gene3D" id="3.40.50.300">
    <property type="entry name" value="P-loop containing nucleotide triphosphate hydrolases"/>
    <property type="match status" value="2"/>
</dbReference>
<dbReference type="SUPFAM" id="SSF52540">
    <property type="entry name" value="P-loop containing nucleoside triphosphate hydrolases"/>
    <property type="match status" value="2"/>
</dbReference>
<comment type="similarity">
    <text evidence="4">Belongs to the SMC family. RAD50 subfamily.</text>
</comment>
<organism evidence="12 13">
    <name type="scientific">Nosema granulosis</name>
    <dbReference type="NCBI Taxonomy" id="83296"/>
    <lineage>
        <taxon>Eukaryota</taxon>
        <taxon>Fungi</taxon>
        <taxon>Fungi incertae sedis</taxon>
        <taxon>Microsporidia</taxon>
        <taxon>Nosematidae</taxon>
        <taxon>Nosema</taxon>
    </lineage>
</organism>
<evidence type="ECO:0000256" key="5">
    <source>
        <dbReference type="ARBA" id="ARBA00022454"/>
    </source>
</evidence>
<dbReference type="GO" id="GO:0000794">
    <property type="term" value="C:condensed nuclear chromosome"/>
    <property type="evidence" value="ECO:0007669"/>
    <property type="project" value="TreeGrafter"/>
</dbReference>
<feature type="domain" description="AAA+ ATPase" evidence="11">
    <location>
        <begin position="26"/>
        <end position="902"/>
    </location>
</feature>
<evidence type="ECO:0000256" key="4">
    <source>
        <dbReference type="ARBA" id="ARBA00009439"/>
    </source>
</evidence>
<evidence type="ECO:0000256" key="8">
    <source>
        <dbReference type="ARBA" id="ARBA00023242"/>
    </source>
</evidence>
<evidence type="ECO:0000256" key="2">
    <source>
        <dbReference type="ARBA" id="ARBA00004123"/>
    </source>
</evidence>
<proteinExistence type="inferred from homology"/>
<dbReference type="InterPro" id="IPR038729">
    <property type="entry name" value="Rad50/SbcC_AAA"/>
</dbReference>
<comment type="catalytic activity">
    <reaction evidence="9">
        <text>ATP + H2O = ADP + phosphate + H(+)</text>
        <dbReference type="Rhea" id="RHEA:13065"/>
        <dbReference type="ChEBI" id="CHEBI:15377"/>
        <dbReference type="ChEBI" id="CHEBI:15378"/>
        <dbReference type="ChEBI" id="CHEBI:30616"/>
        <dbReference type="ChEBI" id="CHEBI:43474"/>
        <dbReference type="ChEBI" id="CHEBI:456216"/>
    </reaction>
</comment>
<dbReference type="GO" id="GO:0051880">
    <property type="term" value="F:G-quadruplex DNA binding"/>
    <property type="evidence" value="ECO:0007669"/>
    <property type="project" value="TreeGrafter"/>
</dbReference>
<comment type="cofactor">
    <cofactor evidence="1">
        <name>Zn(2+)</name>
        <dbReference type="ChEBI" id="CHEBI:29105"/>
    </cofactor>
</comment>
<dbReference type="GO" id="GO:0007004">
    <property type="term" value="P:telomere maintenance via telomerase"/>
    <property type="evidence" value="ECO:0007669"/>
    <property type="project" value="TreeGrafter"/>
</dbReference>
<keyword evidence="13" id="KW-1185">Reference proteome</keyword>
<evidence type="ECO:0000313" key="12">
    <source>
        <dbReference type="EMBL" id="KAF9763729.1"/>
    </source>
</evidence>
<dbReference type="PANTHER" id="PTHR18867">
    <property type="entry name" value="RAD50"/>
    <property type="match status" value="1"/>
</dbReference>
<feature type="coiled-coil region" evidence="10">
    <location>
        <begin position="195"/>
        <end position="331"/>
    </location>
</feature>
<dbReference type="GO" id="GO:0030870">
    <property type="term" value="C:Mre11 complex"/>
    <property type="evidence" value="ECO:0007669"/>
    <property type="project" value="TreeGrafter"/>
</dbReference>
<comment type="subcellular location">
    <subcellularLocation>
        <location evidence="3">Chromosome</location>
    </subcellularLocation>
    <subcellularLocation>
        <location evidence="2">Nucleus</location>
    </subcellularLocation>
</comment>
<dbReference type="EMBL" id="SBJO01000057">
    <property type="protein sequence ID" value="KAF9763729.1"/>
    <property type="molecule type" value="Genomic_DNA"/>
</dbReference>
<dbReference type="GO" id="GO:0046872">
    <property type="term" value="F:metal ion binding"/>
    <property type="evidence" value="ECO:0007669"/>
    <property type="project" value="UniProtKB-KW"/>
</dbReference>
<evidence type="ECO:0000256" key="10">
    <source>
        <dbReference type="SAM" id="Coils"/>
    </source>
</evidence>
<dbReference type="PANTHER" id="PTHR18867:SF12">
    <property type="entry name" value="DNA REPAIR PROTEIN RAD50"/>
    <property type="match status" value="1"/>
</dbReference>
<dbReference type="OrthoDB" id="18797at2759"/>
<keyword evidence="7" id="KW-0862">Zinc</keyword>
<dbReference type="GO" id="GO:0000722">
    <property type="term" value="P:telomere maintenance via recombination"/>
    <property type="evidence" value="ECO:0007669"/>
    <property type="project" value="TreeGrafter"/>
</dbReference>
<feature type="coiled-coil region" evidence="10">
    <location>
        <begin position="639"/>
        <end position="702"/>
    </location>
</feature>
<reference evidence="12 13" key="1">
    <citation type="journal article" date="2020" name="Genome Biol. Evol.">
        <title>Comparative genomics of strictly vertically transmitted, feminizing microsporidia endosymbionts of amphipod crustaceans.</title>
        <authorList>
            <person name="Cormier A."/>
            <person name="Chebbi M.A."/>
            <person name="Giraud I."/>
            <person name="Wattier R."/>
            <person name="Teixeira M."/>
            <person name="Gilbert C."/>
            <person name="Rigaud T."/>
            <person name="Cordaux R."/>
        </authorList>
    </citation>
    <scope>NUCLEOTIDE SEQUENCE [LARGE SCALE GENOMIC DNA]</scope>
    <source>
        <strain evidence="12 13">Ou3-Ou53</strain>
    </source>
</reference>
<evidence type="ECO:0000313" key="13">
    <source>
        <dbReference type="Proteomes" id="UP000740883"/>
    </source>
</evidence>
<dbReference type="GO" id="GO:0003691">
    <property type="term" value="F:double-stranded telomeric DNA binding"/>
    <property type="evidence" value="ECO:0007669"/>
    <property type="project" value="TreeGrafter"/>
</dbReference>
<name>A0A9P6KZW9_9MICR</name>
<evidence type="ECO:0000256" key="7">
    <source>
        <dbReference type="ARBA" id="ARBA00022833"/>
    </source>
</evidence>
<dbReference type="Pfam" id="PF13476">
    <property type="entry name" value="AAA_23"/>
    <property type="match status" value="1"/>
</dbReference>
<dbReference type="GO" id="GO:0016887">
    <property type="term" value="F:ATP hydrolysis activity"/>
    <property type="evidence" value="ECO:0007669"/>
    <property type="project" value="InterPro"/>
</dbReference>
<evidence type="ECO:0000256" key="1">
    <source>
        <dbReference type="ARBA" id="ARBA00001947"/>
    </source>
</evidence>
<keyword evidence="8" id="KW-0539">Nucleus</keyword>
<keyword evidence="6" id="KW-0479">Metal-binding</keyword>
<evidence type="ECO:0000256" key="9">
    <source>
        <dbReference type="ARBA" id="ARBA00049360"/>
    </source>
</evidence>
<gene>
    <name evidence="12" type="primary">RAD50</name>
    <name evidence="12" type="ORF">NGRA_1088</name>
</gene>
<protein>
    <submittedName>
        <fullName evidence="12">DNA repair protein RAD50</fullName>
    </submittedName>
</protein>
<dbReference type="SMART" id="SM00382">
    <property type="entry name" value="AAA"/>
    <property type="match status" value="1"/>
</dbReference>
<evidence type="ECO:0000259" key="11">
    <source>
        <dbReference type="SMART" id="SM00382"/>
    </source>
</evidence>
<dbReference type="AlphaFoldDB" id="A0A9P6KZW9"/>
<dbReference type="GO" id="GO:0043047">
    <property type="term" value="F:single-stranded telomeric DNA binding"/>
    <property type="evidence" value="ECO:0007669"/>
    <property type="project" value="TreeGrafter"/>
</dbReference>
<dbReference type="GO" id="GO:0070192">
    <property type="term" value="P:chromosome organization involved in meiotic cell cycle"/>
    <property type="evidence" value="ECO:0007669"/>
    <property type="project" value="TreeGrafter"/>
</dbReference>
<evidence type="ECO:0000256" key="6">
    <source>
        <dbReference type="ARBA" id="ARBA00022723"/>
    </source>
</evidence>
<keyword evidence="5" id="KW-0158">Chromosome</keyword>
<feature type="coiled-coil region" evidence="10">
    <location>
        <begin position="548"/>
        <end position="582"/>
    </location>
</feature>
<accession>A0A9P6KZW9</accession>
<feature type="coiled-coil region" evidence="10">
    <location>
        <begin position="423"/>
        <end position="460"/>
    </location>
</feature>
<sequence>MVQLEKLLIKGIRSYHPNDSNKIEFKGAMTLIIGANGTGKTTIIECLKYITTGNLPPNSKGGAFVYDPRLAKEVDIKAQVKLTYRDGNGKKMESMRTIQCTRKGSKVEQKTLESVGEGLGPNVSLLDSVVFCHQDESTWVLSEPSVVKKKLDDVFSSTKFSKALEAVKATKRNITAKIKMKYQELEFLYKAKEKKREVEERVGSISKELKNKKQSRDKYEEDIKECRKLLEEVNQDLEKVEKIEKTIEEIKKIEERKPVELKMNKLEAQEIISENFENLERELKKEESNLRILEQKKLAYERNKKEIERKRELIKEREKEIKKETEFLKEQMAGEDQADEKTFFKKYFEDLRNKQIEKKNMLNIFKKEVEEKRNKFQERKKRILEIERMFPNERENLATYKGLLERVVEISKEAGRPKEDVISGRVREEIEEKLKKYEKIEELRESLKKEGVECKEYKKIDTTKWEGSEAYRSILRVGCKKGACPICSSKIEVEAFKNRVERILSKIPSEETMLKIKKYNFEIDEKIDEKEKLLVLRKKLLLNFPKDLERKIEALEEKEKLLKEIEEMGEIEEEKLRKMERDWEKERESFIKKKTLVEQSLNKLERHLRKNIVEDLEEVEEVGDLDSSRDKIYNLKTLLLERREKLEDARRHLEYFENEERKKKYISSSTLSTSSKKLRSSKASLENKLSELLQSKARLLGEINQLNISLSQFSKDLKKDYSSVEKEYNTCYLQHRLLDYSLKDLDSCICSLDRAILDFHSQKIQDVNRLLKDLWVSCYKGNDIDYIELKAESLPNKTYSYRISQIKNGVELEMRGRCSAGQKMLASILVRLALANSFHASVLALDEPTTNLDRDNIESLALALVKIVREKGLCHLIVITHDEDFVNLLSRECCEGGYYRLKRDDNGNSQICRIVEK</sequence>
<comment type="caution">
    <text evidence="12">The sequence shown here is derived from an EMBL/GenBank/DDBJ whole genome shotgun (WGS) entry which is preliminary data.</text>
</comment>